<keyword evidence="2 7" id="KW-0489">Methyltransferase</keyword>
<dbReference type="PROSITE" id="PS51679">
    <property type="entry name" value="SAM_MT_C5"/>
    <property type="match status" value="1"/>
</dbReference>
<evidence type="ECO:0000256" key="5">
    <source>
        <dbReference type="ARBA" id="ARBA00022747"/>
    </source>
</evidence>
<evidence type="ECO:0000256" key="1">
    <source>
        <dbReference type="ARBA" id="ARBA00011975"/>
    </source>
</evidence>
<dbReference type="Proteomes" id="UP000028824">
    <property type="component" value="Unassembled WGS sequence"/>
</dbReference>
<dbReference type="GO" id="GO:0032259">
    <property type="term" value="P:methylation"/>
    <property type="evidence" value="ECO:0007669"/>
    <property type="project" value="UniProtKB-KW"/>
</dbReference>
<evidence type="ECO:0000256" key="4">
    <source>
        <dbReference type="ARBA" id="ARBA00022691"/>
    </source>
</evidence>
<dbReference type="REBASE" id="125109">
    <property type="entry name" value="M.PenDW29ORF14530P"/>
</dbReference>
<dbReference type="InterPro" id="IPR029063">
    <property type="entry name" value="SAM-dependent_MTases_sf"/>
</dbReference>
<gene>
    <name evidence="9" type="ORF">CG50_14530</name>
</gene>
<evidence type="ECO:0000256" key="8">
    <source>
        <dbReference type="RuleBase" id="RU000416"/>
    </source>
</evidence>
<proteinExistence type="inferred from homology"/>
<evidence type="ECO:0000256" key="6">
    <source>
        <dbReference type="ARBA" id="ARBA00047422"/>
    </source>
</evidence>
<dbReference type="GO" id="GO:0003886">
    <property type="term" value="F:DNA (cytosine-5-)-methyltransferase activity"/>
    <property type="evidence" value="ECO:0007669"/>
    <property type="project" value="UniProtKB-EC"/>
</dbReference>
<comment type="catalytic activity">
    <reaction evidence="6">
        <text>a 2'-deoxycytidine in DNA + S-adenosyl-L-methionine = a 5-methyl-2'-deoxycytidine in DNA + S-adenosyl-L-homocysteine + H(+)</text>
        <dbReference type="Rhea" id="RHEA:13681"/>
        <dbReference type="Rhea" id="RHEA-COMP:11369"/>
        <dbReference type="Rhea" id="RHEA-COMP:11370"/>
        <dbReference type="ChEBI" id="CHEBI:15378"/>
        <dbReference type="ChEBI" id="CHEBI:57856"/>
        <dbReference type="ChEBI" id="CHEBI:59789"/>
        <dbReference type="ChEBI" id="CHEBI:85452"/>
        <dbReference type="ChEBI" id="CHEBI:85454"/>
        <dbReference type="EC" id="2.1.1.37"/>
    </reaction>
</comment>
<name>A0A086Y1G7_9RHOB</name>
<accession>A0A086Y1G7</accession>
<keyword evidence="5" id="KW-0680">Restriction system</keyword>
<keyword evidence="4 7" id="KW-0949">S-adenosyl-L-methionine</keyword>
<dbReference type="OrthoDB" id="9813719at2"/>
<keyword evidence="3 7" id="KW-0808">Transferase</keyword>
<dbReference type="AlphaFoldDB" id="A0A086Y1G7"/>
<evidence type="ECO:0000256" key="7">
    <source>
        <dbReference type="PROSITE-ProRule" id="PRU01016"/>
    </source>
</evidence>
<evidence type="ECO:0000313" key="9">
    <source>
        <dbReference type="EMBL" id="KFI28117.1"/>
    </source>
</evidence>
<dbReference type="InterPro" id="IPR050390">
    <property type="entry name" value="C5-Methyltransferase"/>
</dbReference>
<feature type="active site" evidence="7">
    <location>
        <position position="130"/>
    </location>
</feature>
<dbReference type="RefSeq" id="WP_036636170.1">
    <property type="nucleotide sequence ID" value="NZ_JFZB01000007.1"/>
</dbReference>
<dbReference type="PANTHER" id="PTHR10629">
    <property type="entry name" value="CYTOSINE-SPECIFIC METHYLTRANSFERASE"/>
    <property type="match status" value="1"/>
</dbReference>
<keyword evidence="10" id="KW-1185">Reference proteome</keyword>
<dbReference type="NCBIfam" id="TIGR00675">
    <property type="entry name" value="dcm"/>
    <property type="match status" value="1"/>
</dbReference>
<reference evidence="9 10" key="1">
    <citation type="submission" date="2014-03" db="EMBL/GenBank/DDBJ databases">
        <title>Genome of Paenirhodobacter enshiensis DW2-9.</title>
        <authorList>
            <person name="Wang D."/>
            <person name="Wang G."/>
        </authorList>
    </citation>
    <scope>NUCLEOTIDE SEQUENCE [LARGE SCALE GENOMIC DNA]</scope>
    <source>
        <strain evidence="9 10">DW2-9</strain>
    </source>
</reference>
<evidence type="ECO:0000313" key="10">
    <source>
        <dbReference type="Proteomes" id="UP000028824"/>
    </source>
</evidence>
<dbReference type="SUPFAM" id="SSF53335">
    <property type="entry name" value="S-adenosyl-L-methionine-dependent methyltransferases"/>
    <property type="match status" value="1"/>
</dbReference>
<dbReference type="PRINTS" id="PR00105">
    <property type="entry name" value="C5METTRFRASE"/>
</dbReference>
<dbReference type="InterPro" id="IPR001525">
    <property type="entry name" value="C5_MeTfrase"/>
</dbReference>
<dbReference type="EMBL" id="JFZB01000007">
    <property type="protein sequence ID" value="KFI28117.1"/>
    <property type="molecule type" value="Genomic_DNA"/>
</dbReference>
<sequence>MSGNFGIIDLFAGPGGLGEGFSAAGRETDTRMKIRLSIEKEEVEVRTLRLRAFLRGFEAGFPDEYYAALNAGKPLPDWSELHPSRWADACDEARRMELGQPGVFDEIAGILDRTREGHGGKTILIGGPPCQAYSLAGRSRNKGVADYVPEHDRRHYLYREYVSILDRLRPAVFVMENVKGLLSSKVDGGEIFDRVLDDLRKAGDGYKLMPLSAPRHSDDYAARDFIVHAEEHGVPQARHRVFIVGIRADLPLPEGTAALMPTIAEEARSTVGAVLSDLPALRSGLSRQRDDATAWREVVFEHAEHLVASQEVDGKVRKYLVQLERDGLARATDRRRSAFRANGRAMSADLAEWLIDPRLQRMGDHETRSHIAADLGRYLFVAAFGHEHGRSPKLSEFPSFLLPDHRNRDTGAFADRFRVQIAERPSTTVTSHISKDGHYFIHPDPSQVRSLTVREAARLQTFPDNYVFCGNRTQQYHQVGNAVPPFLALRIARVIREIVGRF</sequence>
<evidence type="ECO:0000256" key="3">
    <source>
        <dbReference type="ARBA" id="ARBA00022679"/>
    </source>
</evidence>
<dbReference type="eggNOG" id="COG0270">
    <property type="taxonomic scope" value="Bacteria"/>
</dbReference>
<dbReference type="PANTHER" id="PTHR10629:SF52">
    <property type="entry name" value="DNA (CYTOSINE-5)-METHYLTRANSFERASE 1"/>
    <property type="match status" value="1"/>
</dbReference>
<dbReference type="Pfam" id="PF00145">
    <property type="entry name" value="DNA_methylase"/>
    <property type="match status" value="1"/>
</dbReference>
<dbReference type="GO" id="GO:0009307">
    <property type="term" value="P:DNA restriction-modification system"/>
    <property type="evidence" value="ECO:0007669"/>
    <property type="project" value="UniProtKB-KW"/>
</dbReference>
<dbReference type="Gene3D" id="3.40.50.150">
    <property type="entry name" value="Vaccinia Virus protein VP39"/>
    <property type="match status" value="1"/>
</dbReference>
<organism evidence="9 10">
    <name type="scientific">Paenirhodobacter enshiensis</name>
    <dbReference type="NCBI Taxonomy" id="1105367"/>
    <lineage>
        <taxon>Bacteria</taxon>
        <taxon>Pseudomonadati</taxon>
        <taxon>Pseudomonadota</taxon>
        <taxon>Alphaproteobacteria</taxon>
        <taxon>Rhodobacterales</taxon>
        <taxon>Rhodobacter group</taxon>
        <taxon>Paenirhodobacter</taxon>
    </lineage>
</organism>
<dbReference type="EC" id="2.1.1.37" evidence="1"/>
<dbReference type="GO" id="GO:0003677">
    <property type="term" value="F:DNA binding"/>
    <property type="evidence" value="ECO:0007669"/>
    <property type="project" value="TreeGrafter"/>
</dbReference>
<evidence type="ECO:0000256" key="2">
    <source>
        <dbReference type="ARBA" id="ARBA00022603"/>
    </source>
</evidence>
<comment type="similarity">
    <text evidence="7 8">Belongs to the class I-like SAM-binding methyltransferase superfamily. C5-methyltransferase family.</text>
</comment>
<dbReference type="GO" id="GO:0044027">
    <property type="term" value="P:negative regulation of gene expression via chromosomal CpG island methylation"/>
    <property type="evidence" value="ECO:0007669"/>
    <property type="project" value="TreeGrafter"/>
</dbReference>
<comment type="caution">
    <text evidence="9">The sequence shown here is derived from an EMBL/GenBank/DDBJ whole genome shotgun (WGS) entry which is preliminary data.</text>
</comment>
<dbReference type="Gene3D" id="3.90.120.10">
    <property type="entry name" value="DNA Methylase, subunit A, domain 2"/>
    <property type="match status" value="1"/>
</dbReference>
<dbReference type="STRING" id="1105367.CG50_14530"/>
<protein>
    <recommendedName>
        <fullName evidence="1">DNA (cytosine-5-)-methyltransferase</fullName>
        <ecNumber evidence="1">2.1.1.37</ecNumber>
    </recommendedName>
</protein>